<proteinExistence type="predicted"/>
<gene>
    <name evidence="1" type="ORF">DSO57_1021464</name>
</gene>
<accession>A0ACC2TEZ3</accession>
<evidence type="ECO:0000313" key="1">
    <source>
        <dbReference type="EMBL" id="KAJ9072986.1"/>
    </source>
</evidence>
<comment type="caution">
    <text evidence="1">The sequence shown here is derived from an EMBL/GenBank/DDBJ whole genome shotgun (WGS) entry which is preliminary data.</text>
</comment>
<dbReference type="Proteomes" id="UP001165960">
    <property type="component" value="Unassembled WGS sequence"/>
</dbReference>
<sequence length="77" mass="8946">MATVKNFSINMGAVAYTSTYYILTYFAGKFGRYNTHAKVFQWMMLIYSIVTALTGFQFANLLLYILQVVPRMLSYYN</sequence>
<organism evidence="1 2">
    <name type="scientific">Entomophthora muscae</name>
    <dbReference type="NCBI Taxonomy" id="34485"/>
    <lineage>
        <taxon>Eukaryota</taxon>
        <taxon>Fungi</taxon>
        <taxon>Fungi incertae sedis</taxon>
        <taxon>Zoopagomycota</taxon>
        <taxon>Entomophthoromycotina</taxon>
        <taxon>Entomophthoromycetes</taxon>
        <taxon>Entomophthorales</taxon>
        <taxon>Entomophthoraceae</taxon>
        <taxon>Entomophthora</taxon>
    </lineage>
</organism>
<evidence type="ECO:0000313" key="2">
    <source>
        <dbReference type="Proteomes" id="UP001165960"/>
    </source>
</evidence>
<name>A0ACC2TEZ3_9FUNG</name>
<dbReference type="EMBL" id="QTSX02002944">
    <property type="protein sequence ID" value="KAJ9072986.1"/>
    <property type="molecule type" value="Genomic_DNA"/>
</dbReference>
<reference evidence="1" key="1">
    <citation type="submission" date="2022-04" db="EMBL/GenBank/DDBJ databases">
        <title>Genome of the entomopathogenic fungus Entomophthora muscae.</title>
        <authorList>
            <person name="Elya C."/>
            <person name="Lovett B.R."/>
            <person name="Lee E."/>
            <person name="Macias A.M."/>
            <person name="Hajek A.E."/>
            <person name="De Bivort B.L."/>
            <person name="Kasson M.T."/>
            <person name="De Fine Licht H.H."/>
            <person name="Stajich J.E."/>
        </authorList>
    </citation>
    <scope>NUCLEOTIDE SEQUENCE</scope>
    <source>
        <strain evidence="1">Berkeley</strain>
    </source>
</reference>
<protein>
    <submittedName>
        <fullName evidence="1">Uncharacterized protein</fullName>
    </submittedName>
</protein>
<keyword evidence="2" id="KW-1185">Reference proteome</keyword>